<evidence type="ECO:0000313" key="2">
    <source>
        <dbReference type="EMBL" id="ATC62965.1"/>
    </source>
</evidence>
<evidence type="ECO:0000256" key="1">
    <source>
        <dbReference type="SAM" id="SignalP"/>
    </source>
</evidence>
<keyword evidence="3" id="KW-1185">Reference proteome</keyword>
<proteinExistence type="predicted"/>
<dbReference type="Pfam" id="PF14559">
    <property type="entry name" value="TPR_19"/>
    <property type="match status" value="1"/>
</dbReference>
<dbReference type="AlphaFoldDB" id="A0A290Q2R7"/>
<dbReference type="EMBL" id="CP023344">
    <property type="protein sequence ID" value="ATC62965.1"/>
    <property type="molecule type" value="Genomic_DNA"/>
</dbReference>
<dbReference type="InterPro" id="IPR011990">
    <property type="entry name" value="TPR-like_helical_dom_sf"/>
</dbReference>
<protein>
    <recommendedName>
        <fullName evidence="4">Tetratricopeptide repeat protein</fullName>
    </recommendedName>
</protein>
<feature type="signal peptide" evidence="1">
    <location>
        <begin position="1"/>
        <end position="30"/>
    </location>
</feature>
<gene>
    <name evidence="2" type="ORF">CMV30_02735</name>
</gene>
<keyword evidence="1" id="KW-0732">Signal</keyword>
<organism evidence="2 3">
    <name type="scientific">Nibricoccus aquaticus</name>
    <dbReference type="NCBI Taxonomy" id="2576891"/>
    <lineage>
        <taxon>Bacteria</taxon>
        <taxon>Pseudomonadati</taxon>
        <taxon>Verrucomicrobiota</taxon>
        <taxon>Opitutia</taxon>
        <taxon>Opitutales</taxon>
        <taxon>Opitutaceae</taxon>
        <taxon>Nibricoccus</taxon>
    </lineage>
</organism>
<dbReference type="Proteomes" id="UP000217265">
    <property type="component" value="Chromosome"/>
</dbReference>
<dbReference type="Gene3D" id="1.25.40.10">
    <property type="entry name" value="Tetratricopeptide repeat domain"/>
    <property type="match status" value="1"/>
</dbReference>
<accession>A0A290Q2R7</accession>
<dbReference type="KEGG" id="vbh:CMV30_02735"/>
<name>A0A290Q2R7_9BACT</name>
<sequence length="678" mass="72779">MDFAAMNMRLCLAVVLVGGFAGLASGGALKAEDAASGTTVATPPTSEAEIAAQVERVRTAGDFRNVEVAEEWEDFESENENLIGSVPRKATNFEKAIAKAKALSGAVDPKAVKAARAKVPEADDVAAYRGLALREAAAGNPDAAFCYLVYAHEADPKNADVLSDLAGALAMLGYANEALAILDELAKRGAVITPPMGLSSEDVLEYTRGYALLRLGEQAEARKKLETVRDRQPLLSEAPKLLSLLDAHEDKDPRKNFLLGVWRGRAKVAVAADVDAKKPEPDAFTEDEERENDIVAIDVRSWLDLGKGKVGVLPNVPYAANAKQANGLVKKFEELDESEEKNHTAILQKRNAIKPRKYVHTDTSLDETWGYRMETLVRAMDYRDPKLRALNQRMFDVDREIKKAWDAIKKERDDRADAAIKALYKSNPNAGPREIGEAMRPAYDAALGQSRGLIQKLDKAVRDRFAEWHLLVTALGGEVGDAKWREYIRGSIEAERTAAFLMVIHRVDRHARMGAVPFLEMEPTSGPGSKEEQGMGNCDGNQSVGISVNSLGAGEVLPFDLGVEATCEGLSLEAGVSVLPGLQISGEIGVDKKGGYSVFVGPKIDATVKGTGVAIKQGFTVSGSRGKGVTDFGAKIETKASVSVGAVSRSTKIGDQSMSFLPAPRGGPPVDLVPIGTK</sequence>
<evidence type="ECO:0008006" key="4">
    <source>
        <dbReference type="Google" id="ProtNLM"/>
    </source>
</evidence>
<dbReference type="SUPFAM" id="SSF48452">
    <property type="entry name" value="TPR-like"/>
    <property type="match status" value="1"/>
</dbReference>
<evidence type="ECO:0000313" key="3">
    <source>
        <dbReference type="Proteomes" id="UP000217265"/>
    </source>
</evidence>
<reference evidence="2 3" key="1">
    <citation type="submission" date="2017-09" db="EMBL/GenBank/DDBJ databases">
        <title>Complete genome sequence of Verrucomicrobial strain HZ-65, isolated from freshwater.</title>
        <authorList>
            <person name="Choi A."/>
        </authorList>
    </citation>
    <scope>NUCLEOTIDE SEQUENCE [LARGE SCALE GENOMIC DNA]</scope>
    <source>
        <strain evidence="2 3">HZ-65</strain>
    </source>
</reference>
<feature type="chain" id="PRO_5013103921" description="Tetratricopeptide repeat protein" evidence="1">
    <location>
        <begin position="31"/>
        <end position="678"/>
    </location>
</feature>